<keyword evidence="2 7" id="KW-0813">Transport</keyword>
<evidence type="ECO:0000313" key="9">
    <source>
        <dbReference type="EMBL" id="MEP0947624.1"/>
    </source>
</evidence>
<sequence>MVNTQQTITIPLRPSLWNPKTASALAVLATLGLAAYQAGLGRPGAELINLGGWPQLREFLAASLRPDLSPEFVVLMGRAAMVTLAYAVLGTALSVGLGLVGGLLSSAVWWQTVLPGEASGLRRCLWLGVRGLLAFPRAIHELIWGLVLLQVLGLNPLVGVLAIAIPFGAIVAKVFSEILDETPPEPLHALLNAGTPPLAAFVYGLLPQALPNLLSYTFYRFECSLRASAVLGIIGAGGLGYEIFLSLQSLRYEQLWTGFYALIVLNGAVDAWSALVRRRMGFTSRLDINRKPGDVSSRPAHKAPRQDGFLKLSWVGAIAAIPLSWWWLRLDMGVLWSARTQRLLGELLGTSWPPMPTWAELVNLARLSWLTVAMSMVAIALAGLFGILVSLPAAQNFLLPGGLLHPIGQRGESAWIAYTLLGLSRLVLLISRAIPAPIWALVLLYMLFPGVLPGALALALHNFGILGRLMAEVNENLDDRPVRALSTLGVSPSAIVAYGILPQNLGRFLAYILYRWEVCLRETVIVGLVGAGGLGRLLTEQISSFDYSGVMITLGVFVVLTFGVDAVSQRLRGVLRE</sequence>
<name>A0ABV0K4D3_9CYAN</name>
<reference evidence="9 10" key="1">
    <citation type="submission" date="2022-04" db="EMBL/GenBank/DDBJ databases">
        <title>Positive selection, recombination, and allopatry shape intraspecific diversity of widespread and dominant cyanobacteria.</title>
        <authorList>
            <person name="Wei J."/>
            <person name="Shu W."/>
            <person name="Hu C."/>
        </authorList>
    </citation>
    <scope>NUCLEOTIDE SEQUENCE [LARGE SCALE GENOMIC DNA]</scope>
    <source>
        <strain evidence="9 10">DQ-A4</strain>
    </source>
</reference>
<gene>
    <name evidence="9" type="ORF">NC992_12140</name>
</gene>
<evidence type="ECO:0000256" key="6">
    <source>
        <dbReference type="ARBA" id="ARBA00023136"/>
    </source>
</evidence>
<feature type="transmembrane region" description="Helical" evidence="7">
    <location>
        <begin position="187"/>
        <end position="206"/>
    </location>
</feature>
<keyword evidence="5 7" id="KW-1133">Transmembrane helix</keyword>
<comment type="subcellular location">
    <subcellularLocation>
        <location evidence="1 7">Cell membrane</location>
        <topology evidence="1 7">Multi-pass membrane protein</topology>
    </subcellularLocation>
</comment>
<proteinExistence type="inferred from homology"/>
<dbReference type="Proteomes" id="UP001482513">
    <property type="component" value="Unassembled WGS sequence"/>
</dbReference>
<evidence type="ECO:0000256" key="3">
    <source>
        <dbReference type="ARBA" id="ARBA00022475"/>
    </source>
</evidence>
<evidence type="ECO:0000256" key="2">
    <source>
        <dbReference type="ARBA" id="ARBA00022448"/>
    </source>
</evidence>
<feature type="transmembrane region" description="Helical" evidence="7">
    <location>
        <begin position="84"/>
        <end position="109"/>
    </location>
</feature>
<feature type="transmembrane region" description="Helical" evidence="7">
    <location>
        <begin position="415"/>
        <end position="434"/>
    </location>
</feature>
<keyword evidence="3" id="KW-1003">Cell membrane</keyword>
<evidence type="ECO:0000256" key="5">
    <source>
        <dbReference type="ARBA" id="ARBA00022989"/>
    </source>
</evidence>
<evidence type="ECO:0000313" key="10">
    <source>
        <dbReference type="Proteomes" id="UP001482513"/>
    </source>
</evidence>
<feature type="transmembrane region" description="Helical" evidence="7">
    <location>
        <begin position="367"/>
        <end position="394"/>
    </location>
</feature>
<dbReference type="Gene3D" id="1.10.3720.10">
    <property type="entry name" value="MetI-like"/>
    <property type="match status" value="2"/>
</dbReference>
<dbReference type="PROSITE" id="PS50928">
    <property type="entry name" value="ABC_TM1"/>
    <property type="match status" value="2"/>
</dbReference>
<dbReference type="CDD" id="cd06261">
    <property type="entry name" value="TM_PBP2"/>
    <property type="match status" value="1"/>
</dbReference>
<keyword evidence="10" id="KW-1185">Reference proteome</keyword>
<dbReference type="PANTHER" id="PTHR30043">
    <property type="entry name" value="PHOSPHONATES TRANSPORT SYSTEM PERMEASE PROTEIN"/>
    <property type="match status" value="1"/>
</dbReference>
<protein>
    <submittedName>
        <fullName evidence="9">ABC transporter permease subunit</fullName>
    </submittedName>
</protein>
<dbReference type="PANTHER" id="PTHR30043:SF1">
    <property type="entry name" value="ABC TRANSPORT SYSTEM PERMEASE PROTEIN P69"/>
    <property type="match status" value="1"/>
</dbReference>
<accession>A0ABV0K4D3</accession>
<dbReference type="InterPro" id="IPR035906">
    <property type="entry name" value="MetI-like_sf"/>
</dbReference>
<feature type="transmembrane region" description="Helical" evidence="7">
    <location>
        <begin position="547"/>
        <end position="567"/>
    </location>
</feature>
<feature type="transmembrane region" description="Helical" evidence="7">
    <location>
        <begin position="259"/>
        <end position="276"/>
    </location>
</feature>
<evidence type="ECO:0000256" key="1">
    <source>
        <dbReference type="ARBA" id="ARBA00004651"/>
    </source>
</evidence>
<evidence type="ECO:0000256" key="7">
    <source>
        <dbReference type="RuleBase" id="RU363032"/>
    </source>
</evidence>
<dbReference type="SUPFAM" id="SSF161098">
    <property type="entry name" value="MetI-like"/>
    <property type="match status" value="2"/>
</dbReference>
<comment type="caution">
    <text evidence="9">The sequence shown here is derived from an EMBL/GenBank/DDBJ whole genome shotgun (WGS) entry which is preliminary data.</text>
</comment>
<feature type="domain" description="ABC transmembrane type-1" evidence="8">
    <location>
        <begin position="80"/>
        <end position="273"/>
    </location>
</feature>
<feature type="transmembrane region" description="Helical" evidence="7">
    <location>
        <begin position="440"/>
        <end position="461"/>
    </location>
</feature>
<feature type="transmembrane region" description="Helical" evidence="7">
    <location>
        <begin position="227"/>
        <end position="247"/>
    </location>
</feature>
<comment type="similarity">
    <text evidence="7">Belongs to the binding-protein-dependent transport system permease family.</text>
</comment>
<dbReference type="EMBL" id="JAMPKX010000004">
    <property type="protein sequence ID" value="MEP0947624.1"/>
    <property type="molecule type" value="Genomic_DNA"/>
</dbReference>
<dbReference type="InterPro" id="IPR000515">
    <property type="entry name" value="MetI-like"/>
</dbReference>
<dbReference type="RefSeq" id="WP_190702856.1">
    <property type="nucleotide sequence ID" value="NZ_JAMPKX010000004.1"/>
</dbReference>
<keyword evidence="6 7" id="KW-0472">Membrane</keyword>
<evidence type="ECO:0000259" key="8">
    <source>
        <dbReference type="PROSITE" id="PS50928"/>
    </source>
</evidence>
<organism evidence="9 10">
    <name type="scientific">Leptolyngbya subtilissima DQ-A4</name>
    <dbReference type="NCBI Taxonomy" id="2933933"/>
    <lineage>
        <taxon>Bacteria</taxon>
        <taxon>Bacillati</taxon>
        <taxon>Cyanobacteriota</taxon>
        <taxon>Cyanophyceae</taxon>
        <taxon>Leptolyngbyales</taxon>
        <taxon>Leptolyngbyaceae</taxon>
        <taxon>Leptolyngbya group</taxon>
        <taxon>Leptolyngbya</taxon>
    </lineage>
</organism>
<evidence type="ECO:0000256" key="4">
    <source>
        <dbReference type="ARBA" id="ARBA00022692"/>
    </source>
</evidence>
<dbReference type="Pfam" id="PF00528">
    <property type="entry name" value="BPD_transp_1"/>
    <property type="match status" value="2"/>
</dbReference>
<keyword evidence="4 7" id="KW-0812">Transmembrane</keyword>
<feature type="domain" description="ABC transmembrane type-1" evidence="8">
    <location>
        <begin position="368"/>
        <end position="568"/>
    </location>
</feature>